<reference evidence="1 2" key="1">
    <citation type="submission" date="2016-12" db="EMBL/GenBank/DDBJ databases">
        <title>The genomes of Aspergillus section Nigri reveals drivers in fungal speciation.</title>
        <authorList>
            <consortium name="DOE Joint Genome Institute"/>
            <person name="Vesth T.C."/>
            <person name="Nybo J."/>
            <person name="Theobald S."/>
            <person name="Brandl J."/>
            <person name="Frisvad J.C."/>
            <person name="Nielsen K.F."/>
            <person name="Lyhne E.K."/>
            <person name="Kogle M.E."/>
            <person name="Kuo A."/>
            <person name="Riley R."/>
            <person name="Clum A."/>
            <person name="Nolan M."/>
            <person name="Lipzen A."/>
            <person name="Salamov A."/>
            <person name="Henrissat B."/>
            <person name="Wiebenga A."/>
            <person name="De Vries R.P."/>
            <person name="Grigoriev I.V."/>
            <person name="Mortensen U.H."/>
            <person name="Andersen M.R."/>
            <person name="Baker S.E."/>
        </authorList>
    </citation>
    <scope>NUCLEOTIDE SEQUENCE [LARGE SCALE GENOMIC DNA]</scope>
    <source>
        <strain evidence="1 2">CBS 121591</strain>
    </source>
</reference>
<dbReference type="OrthoDB" id="5130616at2759"/>
<evidence type="ECO:0008006" key="3">
    <source>
        <dbReference type="Google" id="ProtNLM"/>
    </source>
</evidence>
<organism evidence="1 2">
    <name type="scientific">Aspergillus uvarum CBS 121591</name>
    <dbReference type="NCBI Taxonomy" id="1448315"/>
    <lineage>
        <taxon>Eukaryota</taxon>
        <taxon>Fungi</taxon>
        <taxon>Dikarya</taxon>
        <taxon>Ascomycota</taxon>
        <taxon>Pezizomycotina</taxon>
        <taxon>Eurotiomycetes</taxon>
        <taxon>Eurotiomycetidae</taxon>
        <taxon>Eurotiales</taxon>
        <taxon>Aspergillaceae</taxon>
        <taxon>Aspergillus</taxon>
        <taxon>Aspergillus subgen. Circumdati</taxon>
    </lineage>
</organism>
<dbReference type="RefSeq" id="XP_025496861.1">
    <property type="nucleotide sequence ID" value="XM_025638910.1"/>
</dbReference>
<proteinExistence type="predicted"/>
<dbReference type="STRING" id="1448315.A0A319CR52"/>
<dbReference type="AlphaFoldDB" id="A0A319CR52"/>
<dbReference type="Proteomes" id="UP000248340">
    <property type="component" value="Unassembled WGS sequence"/>
</dbReference>
<evidence type="ECO:0000313" key="1">
    <source>
        <dbReference type="EMBL" id="PYH86661.1"/>
    </source>
</evidence>
<sequence>MAIVALHVEASSTIFEVTTNDISGIRSRVAELRQSPEETAEWEKELVRGNHDAWIAVLLTYLSNLSFFRVKFATLIGKYIRDIVSRAATREAPFTSILQELEPLSAGSRLADWIPFQAYEFLPFLQLPTMRDVELWWGLIDSDNPNGDAMAGLELGPGTLRITTIESFGNGRYGLMHLIAACPNLESFRWEHIDTQAPGASRRRFRPRAFHRSLSTQKQSLVELWLNEKVYIDASLDFEEDEEGEQESELDPPDNWFGSLADFVKLKELRMRVVNLLDFRSESFELNKALKLILPGSLERLSLTEC</sequence>
<dbReference type="VEuPathDB" id="FungiDB:BO82DRAFT_397246"/>
<name>A0A319CR52_9EURO</name>
<protein>
    <recommendedName>
        <fullName evidence="3">F-box domain-containing protein</fullName>
    </recommendedName>
</protein>
<dbReference type="EMBL" id="KZ821675">
    <property type="protein sequence ID" value="PYH86661.1"/>
    <property type="molecule type" value="Genomic_DNA"/>
</dbReference>
<evidence type="ECO:0000313" key="2">
    <source>
        <dbReference type="Proteomes" id="UP000248340"/>
    </source>
</evidence>
<dbReference type="GeneID" id="37141652"/>
<keyword evidence="2" id="KW-1185">Reference proteome</keyword>
<accession>A0A319CR52</accession>
<gene>
    <name evidence="1" type="ORF">BO82DRAFT_397246</name>
</gene>